<dbReference type="PANTHER" id="PTHR34989">
    <property type="entry name" value="PROTEIN HDED"/>
    <property type="match status" value="1"/>
</dbReference>
<dbReference type="InterPro" id="IPR005325">
    <property type="entry name" value="DUF308_memb"/>
</dbReference>
<gene>
    <name evidence="1" type="ORF">NCTC10951_00545</name>
</gene>
<dbReference type="AlphaFoldDB" id="A0A3S4WIE1"/>
<dbReference type="RefSeq" id="WP_126413294.1">
    <property type="nucleotide sequence ID" value="NZ_JASPER010000005.1"/>
</dbReference>
<evidence type="ECO:0000313" key="1">
    <source>
        <dbReference type="EMBL" id="VEI14675.1"/>
    </source>
</evidence>
<dbReference type="OrthoDB" id="3829721at2"/>
<dbReference type="GO" id="GO:0005886">
    <property type="term" value="C:plasma membrane"/>
    <property type="evidence" value="ECO:0007669"/>
    <property type="project" value="TreeGrafter"/>
</dbReference>
<proteinExistence type="predicted"/>
<dbReference type="PANTHER" id="PTHR34989:SF1">
    <property type="entry name" value="PROTEIN HDED"/>
    <property type="match status" value="1"/>
</dbReference>
<dbReference type="Proteomes" id="UP000268658">
    <property type="component" value="Chromosome"/>
</dbReference>
<dbReference type="Pfam" id="PF03729">
    <property type="entry name" value="DUF308"/>
    <property type="match status" value="2"/>
</dbReference>
<accession>A0A3S4WIE1</accession>
<reference evidence="1 2" key="1">
    <citation type="submission" date="2018-12" db="EMBL/GenBank/DDBJ databases">
        <authorList>
            <consortium name="Pathogen Informatics"/>
        </authorList>
    </citation>
    <scope>NUCLEOTIDE SEQUENCE [LARGE SCALE GENOMIC DNA]</scope>
    <source>
        <strain evidence="1 2">NCTC10951</strain>
    </source>
</reference>
<dbReference type="KEGG" id="avc:NCTC10951_00545"/>
<evidence type="ECO:0000313" key="2">
    <source>
        <dbReference type="Proteomes" id="UP000268658"/>
    </source>
</evidence>
<sequence length="180" mass="18549">MLKDFANRSSTALLTLGALGVLWGLLIALWPGMTALTFAVIWGVYALIDGVSSLVQAARSPEGRGWHILSGLLGVVAGAVVVVHPGMGVATLAWVLGVWLVARGVIELVAAAAPERALDKVLVGVSGLLWIIAGVVVMANPAEAALALTWFVGLLAVSWGVMLVVTGVRVRSAAKKVEAP</sequence>
<protein>
    <submittedName>
        <fullName evidence="1">Acid-resistance membrane protein</fullName>
    </submittedName>
</protein>
<organism evidence="1 2">
    <name type="scientific">Actinomyces viscosus</name>
    <dbReference type="NCBI Taxonomy" id="1656"/>
    <lineage>
        <taxon>Bacteria</taxon>
        <taxon>Bacillati</taxon>
        <taxon>Actinomycetota</taxon>
        <taxon>Actinomycetes</taxon>
        <taxon>Actinomycetales</taxon>
        <taxon>Actinomycetaceae</taxon>
        <taxon>Actinomyces</taxon>
    </lineage>
</organism>
<name>A0A3S4WIE1_ACTVI</name>
<dbReference type="EMBL" id="LR134477">
    <property type="protein sequence ID" value="VEI14675.1"/>
    <property type="molecule type" value="Genomic_DNA"/>
</dbReference>
<dbReference type="InterPro" id="IPR052712">
    <property type="entry name" value="Acid_resist_chaperone_HdeD"/>
</dbReference>